<proteinExistence type="predicted"/>
<protein>
    <recommendedName>
        <fullName evidence="1">NERD domain-containing protein</fullName>
    </recommendedName>
</protein>
<dbReference type="PROSITE" id="PS50965">
    <property type="entry name" value="NERD"/>
    <property type="match status" value="1"/>
</dbReference>
<dbReference type="RefSeq" id="WP_343755263.1">
    <property type="nucleotide sequence ID" value="NZ_BAAACW010000094.1"/>
</dbReference>
<evidence type="ECO:0000313" key="3">
    <source>
        <dbReference type="Proteomes" id="UP001501166"/>
    </source>
</evidence>
<dbReference type="Pfam" id="PF08378">
    <property type="entry name" value="NERD"/>
    <property type="match status" value="1"/>
</dbReference>
<organism evidence="2 3">
    <name type="scientific">Alkalibacterium iburiense</name>
    <dbReference type="NCBI Taxonomy" id="290589"/>
    <lineage>
        <taxon>Bacteria</taxon>
        <taxon>Bacillati</taxon>
        <taxon>Bacillota</taxon>
        <taxon>Bacilli</taxon>
        <taxon>Lactobacillales</taxon>
        <taxon>Carnobacteriaceae</taxon>
        <taxon>Alkalibacterium</taxon>
    </lineage>
</organism>
<gene>
    <name evidence="2" type="ORF">GCM10008932_14840</name>
</gene>
<evidence type="ECO:0000259" key="1">
    <source>
        <dbReference type="PROSITE" id="PS50965"/>
    </source>
</evidence>
<name>A0ABN0XGB9_9LACT</name>
<dbReference type="EMBL" id="BAAACW010000094">
    <property type="protein sequence ID" value="GAA0363435.1"/>
    <property type="molecule type" value="Genomic_DNA"/>
</dbReference>
<dbReference type="InterPro" id="IPR011528">
    <property type="entry name" value="NERD"/>
</dbReference>
<accession>A0ABN0XGB9</accession>
<feature type="domain" description="NERD" evidence="1">
    <location>
        <begin position="37"/>
        <end position="148"/>
    </location>
</feature>
<evidence type="ECO:0000313" key="2">
    <source>
        <dbReference type="EMBL" id="GAA0363435.1"/>
    </source>
</evidence>
<dbReference type="Proteomes" id="UP001501166">
    <property type="component" value="Unassembled WGS sequence"/>
</dbReference>
<sequence length="306" mass="36341">MTNTQREKPVILQIMESLKSRMDLTGNYLSYYYALHKGWEGECQYDRMLEKLTCEHIIMKDLQLKVNRTTIQIDTLVITADRIYLYEIKNYVGSYIHEDERFINCSTGNEILNPIIQLSRTQVLFRQLLKQSGIHLSLEYFVVYINPQFTLYQTPHNQPYVFPNQITAHIKQLNSQCKSLTEQHSLLSERLKAMHTLDRYTVDLPVYSYDKLKRGMVCGNCQGTIEELTKRVYYCQGCGLKEESSKSILRHIVEYHQLFPNQKITTTAIQEWCVLPSRKKVRTVLDRYLKKQGSYRWRYYDIHTYE</sequence>
<reference evidence="2 3" key="1">
    <citation type="journal article" date="2019" name="Int. J. Syst. Evol. Microbiol.">
        <title>The Global Catalogue of Microorganisms (GCM) 10K type strain sequencing project: providing services to taxonomists for standard genome sequencing and annotation.</title>
        <authorList>
            <consortium name="The Broad Institute Genomics Platform"/>
            <consortium name="The Broad Institute Genome Sequencing Center for Infectious Disease"/>
            <person name="Wu L."/>
            <person name="Ma J."/>
        </authorList>
    </citation>
    <scope>NUCLEOTIDE SEQUENCE [LARGE SCALE GENOMIC DNA]</scope>
    <source>
        <strain evidence="2 3">JCM 12662</strain>
    </source>
</reference>
<keyword evidence="3" id="KW-1185">Reference proteome</keyword>
<comment type="caution">
    <text evidence="2">The sequence shown here is derived from an EMBL/GenBank/DDBJ whole genome shotgun (WGS) entry which is preliminary data.</text>
</comment>